<name>A0ABT7PHD9_9BACT</name>
<comment type="caution">
    <text evidence="2">The sequence shown here is derived from an EMBL/GenBank/DDBJ whole genome shotgun (WGS) entry which is preliminary data.</text>
</comment>
<keyword evidence="1" id="KW-0472">Membrane</keyword>
<dbReference type="RefSeq" id="WP_289163476.1">
    <property type="nucleotide sequence ID" value="NZ_JASZZN010000007.1"/>
</dbReference>
<keyword evidence="3" id="KW-1185">Reference proteome</keyword>
<keyword evidence="1" id="KW-1133">Transmembrane helix</keyword>
<proteinExistence type="predicted"/>
<keyword evidence="1" id="KW-0812">Transmembrane</keyword>
<evidence type="ECO:0000313" key="2">
    <source>
        <dbReference type="EMBL" id="MDM4015913.1"/>
    </source>
</evidence>
<dbReference type="EMBL" id="JASZZN010000007">
    <property type="protein sequence ID" value="MDM4015913.1"/>
    <property type="molecule type" value="Genomic_DNA"/>
</dbReference>
<dbReference type="Proteomes" id="UP001239462">
    <property type="component" value="Unassembled WGS sequence"/>
</dbReference>
<reference evidence="2 3" key="1">
    <citation type="submission" date="2023-06" db="EMBL/GenBank/DDBJ databases">
        <title>Roseiconus lacunae JC819 isolated from Gulf of Mannar region, Tamil Nadu.</title>
        <authorList>
            <person name="Pk S."/>
            <person name="Ch S."/>
            <person name="Ch V.R."/>
        </authorList>
    </citation>
    <scope>NUCLEOTIDE SEQUENCE [LARGE SCALE GENOMIC DNA]</scope>
    <source>
        <strain evidence="2 3">JC819</strain>
    </source>
</reference>
<protein>
    <submittedName>
        <fullName evidence="2">Uncharacterized protein</fullName>
    </submittedName>
</protein>
<feature type="transmembrane region" description="Helical" evidence="1">
    <location>
        <begin position="6"/>
        <end position="27"/>
    </location>
</feature>
<accession>A0ABT7PHD9</accession>
<sequence length="150" mass="16805">MSKQGAIRTVLLIVIVLGISFAVYTAIHTYRSLPEAYAAWDTGTLLVAYMQVNGDQWPTDWDDLVSVRDSSRPMIFSGGYTSRGEFSDNGEVKRQLSKYVSVDWSYEPFSGSLANPVTRLDGSKFDVVWVGGEPNEMIRTYVQHVVGTRR</sequence>
<evidence type="ECO:0000256" key="1">
    <source>
        <dbReference type="SAM" id="Phobius"/>
    </source>
</evidence>
<gene>
    <name evidence="2" type="ORF">QTN89_10760</name>
</gene>
<organism evidence="2 3">
    <name type="scientific">Roseiconus lacunae</name>
    <dbReference type="NCBI Taxonomy" id="2605694"/>
    <lineage>
        <taxon>Bacteria</taxon>
        <taxon>Pseudomonadati</taxon>
        <taxon>Planctomycetota</taxon>
        <taxon>Planctomycetia</taxon>
        <taxon>Pirellulales</taxon>
        <taxon>Pirellulaceae</taxon>
        <taxon>Roseiconus</taxon>
    </lineage>
</organism>
<evidence type="ECO:0000313" key="3">
    <source>
        <dbReference type="Proteomes" id="UP001239462"/>
    </source>
</evidence>